<reference evidence="2 3" key="1">
    <citation type="journal article" date="2011" name="Science">
        <title>The ecoresponsive genome of Daphnia pulex.</title>
        <authorList>
            <person name="Colbourne J.K."/>
            <person name="Pfrender M.E."/>
            <person name="Gilbert D."/>
            <person name="Thomas W.K."/>
            <person name="Tucker A."/>
            <person name="Oakley T.H."/>
            <person name="Tokishita S."/>
            <person name="Aerts A."/>
            <person name="Arnold G.J."/>
            <person name="Basu M.K."/>
            <person name="Bauer D.J."/>
            <person name="Caceres C.E."/>
            <person name="Carmel L."/>
            <person name="Casola C."/>
            <person name="Choi J.H."/>
            <person name="Detter J.C."/>
            <person name="Dong Q."/>
            <person name="Dusheyko S."/>
            <person name="Eads B.D."/>
            <person name="Frohlich T."/>
            <person name="Geiler-Samerotte K.A."/>
            <person name="Gerlach D."/>
            <person name="Hatcher P."/>
            <person name="Jogdeo S."/>
            <person name="Krijgsveld J."/>
            <person name="Kriventseva E.V."/>
            <person name="Kultz D."/>
            <person name="Laforsch C."/>
            <person name="Lindquist E."/>
            <person name="Lopez J."/>
            <person name="Manak J.R."/>
            <person name="Muller J."/>
            <person name="Pangilinan J."/>
            <person name="Patwardhan R.P."/>
            <person name="Pitluck S."/>
            <person name="Pritham E.J."/>
            <person name="Rechtsteiner A."/>
            <person name="Rho M."/>
            <person name="Rogozin I.B."/>
            <person name="Sakarya O."/>
            <person name="Salamov A."/>
            <person name="Schaack S."/>
            <person name="Shapiro H."/>
            <person name="Shiga Y."/>
            <person name="Skalitzky C."/>
            <person name="Smith Z."/>
            <person name="Souvorov A."/>
            <person name="Sung W."/>
            <person name="Tang Z."/>
            <person name="Tsuchiya D."/>
            <person name="Tu H."/>
            <person name="Vos H."/>
            <person name="Wang M."/>
            <person name="Wolf Y.I."/>
            <person name="Yamagata H."/>
            <person name="Yamada T."/>
            <person name="Ye Y."/>
            <person name="Shaw J.R."/>
            <person name="Andrews J."/>
            <person name="Crease T.J."/>
            <person name="Tang H."/>
            <person name="Lucas S.M."/>
            <person name="Robertson H.M."/>
            <person name="Bork P."/>
            <person name="Koonin E.V."/>
            <person name="Zdobnov E.M."/>
            <person name="Grigoriev I.V."/>
            <person name="Lynch M."/>
            <person name="Boore J.L."/>
        </authorList>
    </citation>
    <scope>NUCLEOTIDE SEQUENCE [LARGE SCALE GENOMIC DNA]</scope>
</reference>
<dbReference type="Proteomes" id="UP000000305">
    <property type="component" value="Unassembled WGS sequence"/>
</dbReference>
<dbReference type="AlphaFoldDB" id="E9G3H3"/>
<sequence length="280" mass="29686">MNVDGSISTESPTSQSSTYPTVSQVVDNVIDMPTTSSADPDKVPLLISSISSTVSGQSSVITFLPVPETTAFFNSTLEHSTENSPSTFPAIYPPHFQTINDSTTHVSSTADSAEIPIHTLIEVSNEYPPTYTPTVHETVDYCNITAIANSTENNYSTDSTVDTAEIPIHTTISTITVFDGIISNYSSATVTENYSTITSHTSTTNESPIYPSPTVSDKIPISSTYSTVSSETIDYGTFVTVNTVSDVASASPVTLGDSTIYLPAVSETVVNNDTTEEGVT</sequence>
<gene>
    <name evidence="2" type="ORF">DAPPUDRAFT_313563</name>
</gene>
<dbReference type="EMBL" id="GL732531">
    <property type="protein sequence ID" value="EFX85990.1"/>
    <property type="molecule type" value="Genomic_DNA"/>
</dbReference>
<proteinExistence type="predicted"/>
<accession>E9G3H3</accession>
<protein>
    <submittedName>
        <fullName evidence="2">Uncharacterized protein</fullName>
    </submittedName>
</protein>
<evidence type="ECO:0000256" key="1">
    <source>
        <dbReference type="SAM" id="MobiDB-lite"/>
    </source>
</evidence>
<dbReference type="InParanoid" id="E9G3H3"/>
<evidence type="ECO:0000313" key="3">
    <source>
        <dbReference type="Proteomes" id="UP000000305"/>
    </source>
</evidence>
<feature type="region of interest" description="Disordered" evidence="1">
    <location>
        <begin position="1"/>
        <end position="20"/>
    </location>
</feature>
<dbReference type="HOGENOM" id="CLU_994863_0_0_1"/>
<dbReference type="KEGG" id="dpx:DAPPUDRAFT_313563"/>
<dbReference type="OrthoDB" id="10415753at2759"/>
<keyword evidence="3" id="KW-1185">Reference proteome</keyword>
<evidence type="ECO:0000313" key="2">
    <source>
        <dbReference type="EMBL" id="EFX85990.1"/>
    </source>
</evidence>
<name>E9G3H3_DAPPU</name>
<organism evidence="2 3">
    <name type="scientific">Daphnia pulex</name>
    <name type="common">Water flea</name>
    <dbReference type="NCBI Taxonomy" id="6669"/>
    <lineage>
        <taxon>Eukaryota</taxon>
        <taxon>Metazoa</taxon>
        <taxon>Ecdysozoa</taxon>
        <taxon>Arthropoda</taxon>
        <taxon>Crustacea</taxon>
        <taxon>Branchiopoda</taxon>
        <taxon>Diplostraca</taxon>
        <taxon>Cladocera</taxon>
        <taxon>Anomopoda</taxon>
        <taxon>Daphniidae</taxon>
        <taxon>Daphnia</taxon>
    </lineage>
</organism>